<evidence type="ECO:0000313" key="3">
    <source>
        <dbReference type="EMBL" id="MBP2188238.1"/>
    </source>
</evidence>
<reference evidence="3 4" key="1">
    <citation type="submission" date="2021-03" db="EMBL/GenBank/DDBJ databases">
        <title>Sequencing the genomes of 1000 actinobacteria strains.</title>
        <authorList>
            <person name="Klenk H.-P."/>
        </authorList>
    </citation>
    <scope>NUCLEOTIDE SEQUENCE [LARGE SCALE GENOMIC DNA]</scope>
    <source>
        <strain evidence="3 4">DSM 45516</strain>
    </source>
</reference>
<comment type="caution">
    <text evidence="3">The sequence shown here is derived from an EMBL/GenBank/DDBJ whole genome shotgun (WGS) entry which is preliminary data.</text>
</comment>
<evidence type="ECO:0008006" key="5">
    <source>
        <dbReference type="Google" id="ProtNLM"/>
    </source>
</evidence>
<dbReference type="EMBL" id="JAGGMR010000001">
    <property type="protein sequence ID" value="MBP2188238.1"/>
    <property type="molecule type" value="Genomic_DNA"/>
</dbReference>
<feature type="transmembrane region" description="Helical" evidence="2">
    <location>
        <begin position="144"/>
        <end position="165"/>
    </location>
</feature>
<keyword evidence="2" id="KW-0812">Transmembrane</keyword>
<organism evidence="3 4">
    <name type="scientific">Nocardia goodfellowii</name>
    <dbReference type="NCBI Taxonomy" id="882446"/>
    <lineage>
        <taxon>Bacteria</taxon>
        <taxon>Bacillati</taxon>
        <taxon>Actinomycetota</taxon>
        <taxon>Actinomycetes</taxon>
        <taxon>Mycobacteriales</taxon>
        <taxon>Nocardiaceae</taxon>
        <taxon>Nocardia</taxon>
    </lineage>
</organism>
<dbReference type="RefSeq" id="WP_209885351.1">
    <property type="nucleotide sequence ID" value="NZ_JAGGMR010000001.1"/>
</dbReference>
<keyword evidence="2" id="KW-0472">Membrane</keyword>
<keyword evidence="2" id="KW-1133">Transmembrane helix</keyword>
<gene>
    <name evidence="3" type="ORF">BJ987_001139</name>
</gene>
<name>A0ABS4Q964_9NOCA</name>
<protein>
    <recommendedName>
        <fullName evidence="5">Anti-sigma-M factor RsmA</fullName>
    </recommendedName>
</protein>
<evidence type="ECO:0000256" key="2">
    <source>
        <dbReference type="SAM" id="Phobius"/>
    </source>
</evidence>
<evidence type="ECO:0000256" key="1">
    <source>
        <dbReference type="SAM" id="MobiDB-lite"/>
    </source>
</evidence>
<proteinExistence type="predicted"/>
<feature type="region of interest" description="Disordered" evidence="1">
    <location>
        <begin position="90"/>
        <end position="131"/>
    </location>
</feature>
<accession>A0ABS4Q964</accession>
<keyword evidence="4" id="KW-1185">Reference proteome</keyword>
<sequence>MATRSDPQPPFSPELLADLHADNLPPEDSAKLWPVVDQDPEARRYLNSLDEVNAALRALAGSDRAPEPMPAEVAARLASFVDELEDSAEITGPAGSVHRLPATARPESGTAAESGAAPEHYIAEPEGPDAPISLDERRGRRLRWLAAAAAAVVLLAGAGFTVQLLRNASNTPGVPIAQPPTPTSASVDNDVFPASVALASLGRFDVTGALADRDTLSSCVAAAGFGQRKILGSTDMQYKGAAAVLILLSGPDGRKITALVVGTGCTAADAQMRNVTDIG</sequence>
<evidence type="ECO:0000313" key="4">
    <source>
        <dbReference type="Proteomes" id="UP001519325"/>
    </source>
</evidence>
<dbReference type="Proteomes" id="UP001519325">
    <property type="component" value="Unassembled WGS sequence"/>
</dbReference>
<feature type="region of interest" description="Disordered" evidence="1">
    <location>
        <begin position="1"/>
        <end position="31"/>
    </location>
</feature>